<dbReference type="InterPro" id="IPR036565">
    <property type="entry name" value="Mur-like_cat_sf"/>
</dbReference>
<proteinExistence type="inferred from homology"/>
<feature type="compositionally biased region" description="Low complexity" evidence="13">
    <location>
        <begin position="63"/>
        <end position="76"/>
    </location>
</feature>
<dbReference type="GO" id="GO:0005829">
    <property type="term" value="C:cytosol"/>
    <property type="evidence" value="ECO:0007669"/>
    <property type="project" value="TreeGrafter"/>
</dbReference>
<dbReference type="AlphaFoldDB" id="A0A9P4YZT5"/>
<protein>
    <recommendedName>
        <fullName evidence="3">tetrahydrofolate synthase</fullName>
        <ecNumber evidence="3">6.3.2.17</ecNumber>
    </recommendedName>
    <alternativeName>
        <fullName evidence="11">Folylpoly-gamma-glutamate synthetase</fullName>
    </alternativeName>
    <alternativeName>
        <fullName evidence="10">Tetrahydrofolylpolyglutamate synthase</fullName>
    </alternativeName>
</protein>
<dbReference type="GO" id="GO:0005524">
    <property type="term" value="F:ATP binding"/>
    <property type="evidence" value="ECO:0007669"/>
    <property type="project" value="UniProtKB-KW"/>
</dbReference>
<keyword evidence="7" id="KW-0547">Nucleotide-binding</keyword>
<name>A0A9P4YZT5_9HYPO</name>
<dbReference type="RefSeq" id="XP_035323732.1">
    <property type="nucleotide sequence ID" value="XM_035465895.1"/>
</dbReference>
<feature type="region of interest" description="Disordered" evidence="13">
    <location>
        <begin position="59"/>
        <end position="82"/>
    </location>
</feature>
<organism evidence="14 15">
    <name type="scientific">Geosmithia morbida</name>
    <dbReference type="NCBI Taxonomy" id="1094350"/>
    <lineage>
        <taxon>Eukaryota</taxon>
        <taxon>Fungi</taxon>
        <taxon>Dikarya</taxon>
        <taxon>Ascomycota</taxon>
        <taxon>Pezizomycotina</taxon>
        <taxon>Sordariomycetes</taxon>
        <taxon>Hypocreomycetidae</taxon>
        <taxon>Hypocreales</taxon>
        <taxon>Bionectriaceae</taxon>
        <taxon>Geosmithia</taxon>
    </lineage>
</organism>
<dbReference type="Proteomes" id="UP000749293">
    <property type="component" value="Unassembled WGS sequence"/>
</dbReference>
<dbReference type="SUPFAM" id="SSF53623">
    <property type="entry name" value="MurD-like peptide ligases, catalytic domain"/>
    <property type="match status" value="1"/>
</dbReference>
<comment type="similarity">
    <text evidence="2">Belongs to the folylpolyglutamate synthase family.</text>
</comment>
<evidence type="ECO:0000256" key="6">
    <source>
        <dbReference type="ARBA" id="ARBA00022723"/>
    </source>
</evidence>
<comment type="pathway">
    <text evidence="1">Cofactor biosynthesis; tetrahydrofolylpolyglutamate biosynthesis.</text>
</comment>
<dbReference type="InterPro" id="IPR036615">
    <property type="entry name" value="Mur_ligase_C_dom_sf"/>
</dbReference>
<dbReference type="PROSITE" id="PS01012">
    <property type="entry name" value="FOLYLPOLYGLU_SYNT_2"/>
    <property type="match status" value="1"/>
</dbReference>
<comment type="caution">
    <text evidence="14">The sequence shown here is derived from an EMBL/GenBank/DDBJ whole genome shotgun (WGS) entry which is preliminary data.</text>
</comment>
<dbReference type="InterPro" id="IPR018109">
    <property type="entry name" value="Folylpolyglutamate_synth_CS"/>
</dbReference>
<evidence type="ECO:0000313" key="15">
    <source>
        <dbReference type="Proteomes" id="UP000749293"/>
    </source>
</evidence>
<dbReference type="Gene3D" id="3.40.1190.10">
    <property type="entry name" value="Mur-like, catalytic domain"/>
    <property type="match status" value="1"/>
</dbReference>
<dbReference type="SUPFAM" id="SSF53244">
    <property type="entry name" value="MurD-like peptide ligases, peptide-binding domain"/>
    <property type="match status" value="1"/>
</dbReference>
<evidence type="ECO:0000256" key="5">
    <source>
        <dbReference type="ARBA" id="ARBA00022598"/>
    </source>
</evidence>
<reference evidence="14" key="1">
    <citation type="submission" date="2020-03" db="EMBL/GenBank/DDBJ databases">
        <title>Site-based positive gene gene selection in Geosmithia morbida across the United States reveals a broad range of putative effectors and factors for local host and environmental adapation.</title>
        <authorList>
            <person name="Onufrak A."/>
            <person name="Murdoch R.W."/>
            <person name="Gazis R."/>
            <person name="Huff M."/>
            <person name="Staton M."/>
            <person name="Klingeman W."/>
            <person name="Hadziabdic D."/>
        </authorList>
    </citation>
    <scope>NUCLEOTIDE SEQUENCE</scope>
    <source>
        <strain evidence="14">1262</strain>
    </source>
</reference>
<dbReference type="EMBL" id="JAANYQ010000003">
    <property type="protein sequence ID" value="KAF4125080.1"/>
    <property type="molecule type" value="Genomic_DNA"/>
</dbReference>
<sequence length="537" mass="57700">MRLAYGPWRLTQAALSVNSRRHHGRWVSTSTSAATASSYAAALDRLAALQSNRHITKLFDRTGSSSSSSSSSSKDSSGGGNKNAAAIPEMIDWLGRAGYSPQDLSRIRHIHVSGTKGKGSVCAYASSMLRRAGAGRVGTYTSPHLMSPRERIAIDGSPVSQEVFAAGVHELWDRFSAAASDRTITSHAEADGPATKPFYFRFLTILAWHIFLSQGVHDVVLECGIGGEYDATNVLPAEAVSAAVVTQLSIDHVGMLGGTVEEIAWHKTGIFKRGVAAVTRRVDERPSVMDVVRSRAAERGVSSLVEVDDAAVEAWGGFQGAFGGGFQKYNQALAVMAVREHLGMREQEGGGILRALRDIPDWMRDGLRSAKLRGRGEVLDDGPKLRWLLDGAHTEDSLYGVAASLAQAQAQDDDAPPMVLVFNQQERDASELLRGLIDAFARLTSRERFFSHAIFTTNDLDRSDGKARDITVQKGAADTMAKVSPGTTIMTCDSLPDAVDEVRKIAAEGDVRKTALVTGSMHLVGGVLRTLEPDSLL</sequence>
<evidence type="ECO:0000256" key="4">
    <source>
        <dbReference type="ARBA" id="ARBA00022563"/>
    </source>
</evidence>
<comment type="catalytic activity">
    <reaction evidence="12">
        <text>(6S)-5,6,7,8-tetrahydrofolyl-(gamma-L-Glu)(n) + L-glutamate + ATP = (6S)-5,6,7,8-tetrahydrofolyl-(gamma-L-Glu)(n+1) + ADP + phosphate + H(+)</text>
        <dbReference type="Rhea" id="RHEA:10580"/>
        <dbReference type="Rhea" id="RHEA-COMP:14738"/>
        <dbReference type="Rhea" id="RHEA-COMP:14740"/>
        <dbReference type="ChEBI" id="CHEBI:15378"/>
        <dbReference type="ChEBI" id="CHEBI:29985"/>
        <dbReference type="ChEBI" id="CHEBI:30616"/>
        <dbReference type="ChEBI" id="CHEBI:43474"/>
        <dbReference type="ChEBI" id="CHEBI:141005"/>
        <dbReference type="ChEBI" id="CHEBI:456216"/>
        <dbReference type="EC" id="6.3.2.17"/>
    </reaction>
</comment>
<keyword evidence="5" id="KW-0436">Ligase</keyword>
<dbReference type="GO" id="GO:0004326">
    <property type="term" value="F:tetrahydrofolylpolyglutamate synthase activity"/>
    <property type="evidence" value="ECO:0007669"/>
    <property type="project" value="UniProtKB-EC"/>
</dbReference>
<evidence type="ECO:0000256" key="1">
    <source>
        <dbReference type="ARBA" id="ARBA00005150"/>
    </source>
</evidence>
<keyword evidence="9" id="KW-0460">Magnesium</keyword>
<gene>
    <name evidence="14" type="ORF">GMORB2_3919</name>
</gene>
<keyword evidence="8" id="KW-0067">ATP-binding</keyword>
<dbReference type="GO" id="GO:0005739">
    <property type="term" value="C:mitochondrion"/>
    <property type="evidence" value="ECO:0007669"/>
    <property type="project" value="TreeGrafter"/>
</dbReference>
<dbReference type="InterPro" id="IPR001645">
    <property type="entry name" value="Folylpolyglutamate_synth"/>
</dbReference>
<dbReference type="GeneID" id="55970147"/>
<dbReference type="Gene3D" id="3.90.190.20">
    <property type="entry name" value="Mur ligase, C-terminal domain"/>
    <property type="match status" value="1"/>
</dbReference>
<evidence type="ECO:0000256" key="11">
    <source>
        <dbReference type="ARBA" id="ARBA00030876"/>
    </source>
</evidence>
<accession>A0A9P4YZT5</accession>
<keyword evidence="15" id="KW-1185">Reference proteome</keyword>
<evidence type="ECO:0000256" key="10">
    <source>
        <dbReference type="ARBA" id="ARBA00030592"/>
    </source>
</evidence>
<keyword evidence="6" id="KW-0479">Metal-binding</keyword>
<evidence type="ECO:0000256" key="9">
    <source>
        <dbReference type="ARBA" id="ARBA00022842"/>
    </source>
</evidence>
<evidence type="ECO:0000256" key="2">
    <source>
        <dbReference type="ARBA" id="ARBA00008276"/>
    </source>
</evidence>
<evidence type="ECO:0000256" key="3">
    <source>
        <dbReference type="ARBA" id="ARBA00013025"/>
    </source>
</evidence>
<evidence type="ECO:0000256" key="12">
    <source>
        <dbReference type="ARBA" id="ARBA00047493"/>
    </source>
</evidence>
<dbReference type="NCBIfam" id="TIGR01499">
    <property type="entry name" value="folC"/>
    <property type="match status" value="1"/>
</dbReference>
<dbReference type="PANTHER" id="PTHR11136">
    <property type="entry name" value="FOLYLPOLYGLUTAMATE SYNTHASE-RELATED"/>
    <property type="match status" value="1"/>
</dbReference>
<evidence type="ECO:0000256" key="13">
    <source>
        <dbReference type="SAM" id="MobiDB-lite"/>
    </source>
</evidence>
<dbReference type="OrthoDB" id="10261039at2759"/>
<dbReference type="PANTHER" id="PTHR11136:SF5">
    <property type="entry name" value="FOLYLPOLYGLUTAMATE SYNTHASE, MITOCHONDRIAL"/>
    <property type="match status" value="1"/>
</dbReference>
<keyword evidence="4" id="KW-0554">One-carbon metabolism</keyword>
<evidence type="ECO:0000256" key="8">
    <source>
        <dbReference type="ARBA" id="ARBA00022840"/>
    </source>
</evidence>
<dbReference type="GO" id="GO:0046872">
    <property type="term" value="F:metal ion binding"/>
    <property type="evidence" value="ECO:0007669"/>
    <property type="project" value="UniProtKB-KW"/>
</dbReference>
<dbReference type="EC" id="6.3.2.17" evidence="3"/>
<dbReference type="GO" id="GO:0006730">
    <property type="term" value="P:one-carbon metabolic process"/>
    <property type="evidence" value="ECO:0007669"/>
    <property type="project" value="UniProtKB-KW"/>
</dbReference>
<evidence type="ECO:0000313" key="14">
    <source>
        <dbReference type="EMBL" id="KAF4125080.1"/>
    </source>
</evidence>
<evidence type="ECO:0000256" key="7">
    <source>
        <dbReference type="ARBA" id="ARBA00022741"/>
    </source>
</evidence>